<dbReference type="GO" id="GO:0008380">
    <property type="term" value="P:RNA splicing"/>
    <property type="evidence" value="ECO:0007669"/>
    <property type="project" value="UniProtKB-KW"/>
</dbReference>
<organism evidence="6 7">
    <name type="scientific">Tortispora caseinolytica NRRL Y-17796</name>
    <dbReference type="NCBI Taxonomy" id="767744"/>
    <lineage>
        <taxon>Eukaryota</taxon>
        <taxon>Fungi</taxon>
        <taxon>Dikarya</taxon>
        <taxon>Ascomycota</taxon>
        <taxon>Saccharomycotina</taxon>
        <taxon>Trigonopsidomycetes</taxon>
        <taxon>Trigonopsidales</taxon>
        <taxon>Trigonopsidaceae</taxon>
        <taxon>Tortispora</taxon>
    </lineage>
</organism>
<keyword evidence="7" id="KW-1185">Reference proteome</keyword>
<dbReference type="EMBL" id="KV453842">
    <property type="protein sequence ID" value="ODV91072.1"/>
    <property type="molecule type" value="Genomic_DNA"/>
</dbReference>
<accession>A0A1E4TH34</accession>
<reference evidence="7" key="1">
    <citation type="submission" date="2016-02" db="EMBL/GenBank/DDBJ databases">
        <title>Comparative genomics of biotechnologically important yeasts.</title>
        <authorList>
            <consortium name="DOE Joint Genome Institute"/>
            <person name="Riley R."/>
            <person name="Haridas S."/>
            <person name="Wolfe K.H."/>
            <person name="Lopes M.R."/>
            <person name="Hittinger C.T."/>
            <person name="Goker M."/>
            <person name="Salamov A."/>
            <person name="Wisecaver J."/>
            <person name="Long T.M."/>
            <person name="Aerts A.L."/>
            <person name="Barry K."/>
            <person name="Choi C."/>
            <person name="Clum A."/>
            <person name="Coughlan A.Y."/>
            <person name="Deshpande S."/>
            <person name="Douglass A.P."/>
            <person name="Hanson S.J."/>
            <person name="Klenk H.-P."/>
            <person name="Labutti K."/>
            <person name="Lapidus A."/>
            <person name="Lindquist E."/>
            <person name="Lipzen A."/>
            <person name="Meier-Kolthoff J.P."/>
            <person name="Ohm R.A."/>
            <person name="Otillar R.P."/>
            <person name="Pangilinan J."/>
            <person name="Peng Y."/>
            <person name="Rokas A."/>
            <person name="Rosa C.A."/>
            <person name="Scheuner C."/>
            <person name="Sibirny A.A."/>
            <person name="Slot J.C."/>
            <person name="Stielow J.B."/>
            <person name="Sun H."/>
            <person name="Kurtzman C.P."/>
            <person name="Blackwell M."/>
            <person name="Jeffries T.W."/>
            <person name="Grigoriev I.V."/>
        </authorList>
    </citation>
    <scope>NUCLEOTIDE SEQUENCE [LARGE SCALE GENOMIC DNA]</scope>
    <source>
        <strain evidence="7">NRRL Y-17796</strain>
    </source>
</reference>
<dbReference type="GO" id="GO:0006397">
    <property type="term" value="P:mRNA processing"/>
    <property type="evidence" value="ECO:0007669"/>
    <property type="project" value="UniProtKB-KW"/>
</dbReference>
<dbReference type="AlphaFoldDB" id="A0A1E4TH34"/>
<evidence type="ECO:0000313" key="6">
    <source>
        <dbReference type="EMBL" id="ODV91072.1"/>
    </source>
</evidence>
<gene>
    <name evidence="6" type="ORF">CANCADRAFT_116280</name>
</gene>
<evidence type="ECO:0000313" key="7">
    <source>
        <dbReference type="Proteomes" id="UP000095023"/>
    </source>
</evidence>
<evidence type="ECO:0000256" key="3">
    <source>
        <dbReference type="ARBA" id="ARBA00022728"/>
    </source>
</evidence>
<evidence type="ECO:0000256" key="1">
    <source>
        <dbReference type="ARBA" id="ARBA00004123"/>
    </source>
</evidence>
<dbReference type="GO" id="GO:0005681">
    <property type="term" value="C:spliceosomal complex"/>
    <property type="evidence" value="ECO:0007669"/>
    <property type="project" value="UniProtKB-KW"/>
</dbReference>
<sequence>MYSLPFIDKGPNENLRKAILKKIGAVSNSGLHDSIKPLEPSFSTPRGIQLEKEVAEGYHPCAQIFNDRYNLSLDMSVEEKIQQLCVMIEYVNSQLDAIEIVESDESRKAANAYLVDLTTRLRYSKEILNDLNNQINEINLARQRSQIEAQPKLDYFNERWNRAINGLLSISIALRTS</sequence>
<keyword evidence="4" id="KW-0508">mRNA splicing</keyword>
<evidence type="ECO:0000256" key="4">
    <source>
        <dbReference type="ARBA" id="ARBA00023187"/>
    </source>
</evidence>
<evidence type="ECO:0000256" key="2">
    <source>
        <dbReference type="ARBA" id="ARBA00022664"/>
    </source>
</evidence>
<dbReference type="InterPro" id="IPR008409">
    <property type="entry name" value="SPF27"/>
</dbReference>
<name>A0A1E4TH34_9ASCO</name>
<dbReference type="Proteomes" id="UP000095023">
    <property type="component" value="Unassembled WGS sequence"/>
</dbReference>
<comment type="subcellular location">
    <subcellularLocation>
        <location evidence="1">Nucleus</location>
    </subcellularLocation>
</comment>
<keyword evidence="5" id="KW-0539">Nucleus</keyword>
<evidence type="ECO:0000256" key="5">
    <source>
        <dbReference type="ARBA" id="ARBA00023242"/>
    </source>
</evidence>
<dbReference type="Pfam" id="PF05700">
    <property type="entry name" value="BCAS2"/>
    <property type="match status" value="1"/>
</dbReference>
<proteinExistence type="predicted"/>
<protein>
    <submittedName>
        <fullName evidence="6">Uncharacterized protein</fullName>
    </submittedName>
</protein>
<keyword evidence="3" id="KW-0747">Spliceosome</keyword>
<keyword evidence="2" id="KW-0507">mRNA processing</keyword>